<organism evidence="1 2">
    <name type="scientific">Pseudoalteromonas rubra</name>
    <dbReference type="NCBI Taxonomy" id="43658"/>
    <lineage>
        <taxon>Bacteria</taxon>
        <taxon>Pseudomonadati</taxon>
        <taxon>Pseudomonadota</taxon>
        <taxon>Gammaproteobacteria</taxon>
        <taxon>Alteromonadales</taxon>
        <taxon>Pseudoalteromonadaceae</taxon>
        <taxon>Pseudoalteromonas</taxon>
    </lineage>
</organism>
<dbReference type="Proteomes" id="UP000016480">
    <property type="component" value="Unassembled WGS sequence"/>
</dbReference>
<sequence length="68" mass="7801">MKFTVKKTNLKRLSMDKKLIMLNKTRRIAGGQDDNYPEPVETDMTCESGCMCDSDMCIEVTKESCVWC</sequence>
<dbReference type="RefSeq" id="WP_010384387.1">
    <property type="nucleotide sequence ID" value="NZ_AHCD03000044.1"/>
</dbReference>
<evidence type="ECO:0000313" key="1">
    <source>
        <dbReference type="EMBL" id="KAF7781076.1"/>
    </source>
</evidence>
<dbReference type="EMBL" id="AHCD03000044">
    <property type="protein sequence ID" value="KAF7781076.1"/>
    <property type="molecule type" value="Genomic_DNA"/>
</dbReference>
<gene>
    <name evidence="1" type="ORF">PRUB_b0182</name>
</gene>
<protein>
    <submittedName>
        <fullName evidence="1">Uncharacterized protein</fullName>
    </submittedName>
</protein>
<dbReference type="AlphaFoldDB" id="A0A8T0BZ14"/>
<name>A0A8T0BZ14_9GAMM</name>
<comment type="caution">
    <text evidence="1">The sequence shown here is derived from an EMBL/GenBank/DDBJ whole genome shotgun (WGS) entry which is preliminary data.</text>
</comment>
<dbReference type="GeneID" id="61360025"/>
<accession>A0A8T0BZ14</accession>
<reference evidence="1 2" key="1">
    <citation type="journal article" date="2012" name="J. Bacteriol.">
        <title>Genome sequence of the cycloprodigiosin-producing bacterial strain Pseudoalteromonas rubra ATCC 29570(T).</title>
        <authorList>
            <person name="Xie B.B."/>
            <person name="Shu Y.L."/>
            <person name="Qin Q.L."/>
            <person name="Rong J.C."/>
            <person name="Zhang X.Y."/>
            <person name="Chen X.L."/>
            <person name="Zhou B.C."/>
            <person name="Zhang Y.Z."/>
        </authorList>
    </citation>
    <scope>NUCLEOTIDE SEQUENCE [LARGE SCALE GENOMIC DNA]</scope>
    <source>
        <strain evidence="1 2">DSM 6842</strain>
    </source>
</reference>
<proteinExistence type="predicted"/>
<evidence type="ECO:0000313" key="2">
    <source>
        <dbReference type="Proteomes" id="UP000016480"/>
    </source>
</evidence>